<dbReference type="AlphaFoldDB" id="A0AAN7AVK9"/>
<reference evidence="2" key="1">
    <citation type="journal article" date="2023" name="Mol. Phylogenet. Evol.">
        <title>Genome-scale phylogeny and comparative genomics of the fungal order Sordariales.</title>
        <authorList>
            <person name="Hensen N."/>
            <person name="Bonometti L."/>
            <person name="Westerberg I."/>
            <person name="Brannstrom I.O."/>
            <person name="Guillou S."/>
            <person name="Cros-Aarteil S."/>
            <person name="Calhoun S."/>
            <person name="Haridas S."/>
            <person name="Kuo A."/>
            <person name="Mondo S."/>
            <person name="Pangilinan J."/>
            <person name="Riley R."/>
            <person name="LaButti K."/>
            <person name="Andreopoulos B."/>
            <person name="Lipzen A."/>
            <person name="Chen C."/>
            <person name="Yan M."/>
            <person name="Daum C."/>
            <person name="Ng V."/>
            <person name="Clum A."/>
            <person name="Steindorff A."/>
            <person name="Ohm R.A."/>
            <person name="Martin F."/>
            <person name="Silar P."/>
            <person name="Natvig D.O."/>
            <person name="Lalanne C."/>
            <person name="Gautier V."/>
            <person name="Ament-Velasquez S.L."/>
            <person name="Kruys A."/>
            <person name="Hutchinson M.I."/>
            <person name="Powell A.J."/>
            <person name="Barry K."/>
            <person name="Miller A.N."/>
            <person name="Grigoriev I.V."/>
            <person name="Debuchy R."/>
            <person name="Gladieux P."/>
            <person name="Hiltunen Thoren M."/>
            <person name="Johannesson H."/>
        </authorList>
    </citation>
    <scope>NUCLEOTIDE SEQUENCE</scope>
    <source>
        <strain evidence="2">CBS 315.58</strain>
    </source>
</reference>
<gene>
    <name evidence="2" type="ORF">QBC40DRAFT_86225</name>
</gene>
<dbReference type="EMBL" id="MU863936">
    <property type="protein sequence ID" value="KAK4199105.1"/>
    <property type="molecule type" value="Genomic_DNA"/>
</dbReference>
<feature type="region of interest" description="Disordered" evidence="1">
    <location>
        <begin position="155"/>
        <end position="174"/>
    </location>
</feature>
<evidence type="ECO:0000256" key="1">
    <source>
        <dbReference type="SAM" id="MobiDB-lite"/>
    </source>
</evidence>
<sequence>MSYHDSQSTASESWSVISKRDVNDFVDETHTRSRMPQFKQVNIPSGRIGCGSTTAFEEDPDAAAARTQQAISNEDSTVTAGTDDTQIRIDDDAAGQPSGGVNPIPSTSKPRPTETPGTLRLTLENMVRHQRGTHFQDVDVWVGGAGSPRLVRHQAPLKGSSSSVASSRSAVSNGSWTRVIEPTPMDEQLAFTGIWSNNDLDSYGAPKPAGN</sequence>
<protein>
    <submittedName>
        <fullName evidence="2">Uncharacterized protein</fullName>
    </submittedName>
</protein>
<feature type="compositionally biased region" description="Low complexity" evidence="1">
    <location>
        <begin position="159"/>
        <end position="174"/>
    </location>
</feature>
<evidence type="ECO:0000313" key="2">
    <source>
        <dbReference type="EMBL" id="KAK4199105.1"/>
    </source>
</evidence>
<dbReference type="Proteomes" id="UP001303160">
    <property type="component" value="Unassembled WGS sequence"/>
</dbReference>
<reference evidence="2" key="2">
    <citation type="submission" date="2023-05" db="EMBL/GenBank/DDBJ databases">
        <authorList>
            <consortium name="Lawrence Berkeley National Laboratory"/>
            <person name="Steindorff A."/>
            <person name="Hensen N."/>
            <person name="Bonometti L."/>
            <person name="Westerberg I."/>
            <person name="Brannstrom I.O."/>
            <person name="Guillou S."/>
            <person name="Cros-Aarteil S."/>
            <person name="Calhoun S."/>
            <person name="Haridas S."/>
            <person name="Kuo A."/>
            <person name="Mondo S."/>
            <person name="Pangilinan J."/>
            <person name="Riley R."/>
            <person name="Labutti K."/>
            <person name="Andreopoulos B."/>
            <person name="Lipzen A."/>
            <person name="Chen C."/>
            <person name="Yanf M."/>
            <person name="Daum C."/>
            <person name="Ng V."/>
            <person name="Clum A."/>
            <person name="Ohm R."/>
            <person name="Martin F."/>
            <person name="Silar P."/>
            <person name="Natvig D."/>
            <person name="Lalanne C."/>
            <person name="Gautier V."/>
            <person name="Ament-Velasquez S.L."/>
            <person name="Kruys A."/>
            <person name="Hutchinson M.I."/>
            <person name="Powell A.J."/>
            <person name="Barry K."/>
            <person name="Miller A.N."/>
            <person name="Grigoriev I.V."/>
            <person name="Debuchy R."/>
            <person name="Gladieux P."/>
            <person name="Thoren M.H."/>
            <person name="Johannesson H."/>
        </authorList>
    </citation>
    <scope>NUCLEOTIDE SEQUENCE</scope>
    <source>
        <strain evidence="2">CBS 315.58</strain>
    </source>
</reference>
<comment type="caution">
    <text evidence="2">The sequence shown here is derived from an EMBL/GenBank/DDBJ whole genome shotgun (WGS) entry which is preliminary data.</text>
</comment>
<name>A0AAN7AVK9_9PEZI</name>
<organism evidence="2 3">
    <name type="scientific">Triangularia verruculosa</name>
    <dbReference type="NCBI Taxonomy" id="2587418"/>
    <lineage>
        <taxon>Eukaryota</taxon>
        <taxon>Fungi</taxon>
        <taxon>Dikarya</taxon>
        <taxon>Ascomycota</taxon>
        <taxon>Pezizomycotina</taxon>
        <taxon>Sordariomycetes</taxon>
        <taxon>Sordariomycetidae</taxon>
        <taxon>Sordariales</taxon>
        <taxon>Podosporaceae</taxon>
        <taxon>Triangularia</taxon>
    </lineage>
</organism>
<accession>A0AAN7AVK9</accession>
<keyword evidence="3" id="KW-1185">Reference proteome</keyword>
<feature type="region of interest" description="Disordered" evidence="1">
    <location>
        <begin position="91"/>
        <end position="117"/>
    </location>
</feature>
<evidence type="ECO:0000313" key="3">
    <source>
        <dbReference type="Proteomes" id="UP001303160"/>
    </source>
</evidence>
<proteinExistence type="predicted"/>